<evidence type="ECO:0000256" key="2">
    <source>
        <dbReference type="ARBA" id="ARBA00022679"/>
    </source>
</evidence>
<dbReference type="InterPro" id="IPR016718">
    <property type="entry name" value="rRNA_m1G-MeTrfase_A_prd"/>
</dbReference>
<dbReference type="CDD" id="cd02440">
    <property type="entry name" value="AdoMet_MTases"/>
    <property type="match status" value="1"/>
</dbReference>
<dbReference type="Pfam" id="PF13847">
    <property type="entry name" value="Methyltransf_31"/>
    <property type="match status" value="1"/>
</dbReference>
<name>A0ABV4DNN2_9LACO</name>
<dbReference type="Gene3D" id="3.40.50.150">
    <property type="entry name" value="Vaccinia Virus protein VP39"/>
    <property type="match status" value="1"/>
</dbReference>
<dbReference type="Pfam" id="PF21302">
    <property type="entry name" value="Zn_ribbon_RlmA"/>
    <property type="match status" value="1"/>
</dbReference>
<evidence type="ECO:0000313" key="6">
    <source>
        <dbReference type="EMBL" id="MEY8662088.1"/>
    </source>
</evidence>
<dbReference type="EMBL" id="JBCLUF010000011">
    <property type="protein sequence ID" value="MEY8662088.1"/>
    <property type="molecule type" value="Genomic_DNA"/>
</dbReference>
<dbReference type="Proteomes" id="UP001565236">
    <property type="component" value="Unassembled WGS sequence"/>
</dbReference>
<evidence type="ECO:0000256" key="1">
    <source>
        <dbReference type="ARBA" id="ARBA00022603"/>
    </source>
</evidence>
<accession>A0ABV4DNN2</accession>
<dbReference type="InterPro" id="IPR029063">
    <property type="entry name" value="SAM-dependent_MTases_sf"/>
</dbReference>
<evidence type="ECO:0000259" key="5">
    <source>
        <dbReference type="Pfam" id="PF21302"/>
    </source>
</evidence>
<dbReference type="InterPro" id="IPR025714">
    <property type="entry name" value="Methyltranfer_dom"/>
</dbReference>
<dbReference type="PIRSF" id="PIRSF018249">
    <property type="entry name" value="MyrA_prd"/>
    <property type="match status" value="1"/>
</dbReference>
<reference evidence="6 7" key="1">
    <citation type="submission" date="2024-03" db="EMBL/GenBank/DDBJ databases">
        <title>Mouse gut bacterial collection (mGBC) of GemPharmatech.</title>
        <authorList>
            <person name="He Y."/>
            <person name="Dong L."/>
            <person name="Wu D."/>
            <person name="Gao X."/>
            <person name="Lin Z."/>
        </authorList>
    </citation>
    <scope>NUCLEOTIDE SEQUENCE [LARGE SCALE GENOMIC DNA]</scope>
    <source>
        <strain evidence="6 7">15-30</strain>
    </source>
</reference>
<dbReference type="GO" id="GO:0008168">
    <property type="term" value="F:methyltransferase activity"/>
    <property type="evidence" value="ECO:0007669"/>
    <property type="project" value="UniProtKB-KW"/>
</dbReference>
<protein>
    <submittedName>
        <fullName evidence="6">Methyltransferase domain-containing protein</fullName>
    </submittedName>
</protein>
<dbReference type="PANTHER" id="PTHR43464:SF19">
    <property type="entry name" value="UBIQUINONE BIOSYNTHESIS O-METHYLTRANSFERASE, MITOCHONDRIAL"/>
    <property type="match status" value="1"/>
</dbReference>
<gene>
    <name evidence="6" type="ORF">AALT52_04170</name>
</gene>
<dbReference type="GO" id="GO:0032259">
    <property type="term" value="P:methylation"/>
    <property type="evidence" value="ECO:0007669"/>
    <property type="project" value="UniProtKB-KW"/>
</dbReference>
<sequence length="284" mass="32362">MKKIERGANYVAENLELFSCPVCQSRFEHVELHSVFCEQNHQFDLSKKGTLYLLKHGVTSDYDDDRLWQARRKCLQAGLFDPIISELQAKIPAKGQKILDIGCGEGTPLQRLEHLRTEPNDRYLGFDISKRAINLATQQETNAFFCIADLAALPFATEAFDQLIDIFSPSAYQEFSRVLKPGGQLLKVIPNADYLGELRRALYPKETKNHAYSNASVVALFEKHFPKMEKQRIKYHFALDPELFSALLQMTPLQWGASKERRAQVLSEPLDQITVDVTLLCAQK</sequence>
<comment type="caution">
    <text evidence="6">The sequence shown here is derived from an EMBL/GenBank/DDBJ whole genome shotgun (WGS) entry which is preliminary data.</text>
</comment>
<dbReference type="PANTHER" id="PTHR43464">
    <property type="entry name" value="METHYLTRANSFERASE"/>
    <property type="match status" value="1"/>
</dbReference>
<evidence type="ECO:0000259" key="4">
    <source>
        <dbReference type="Pfam" id="PF13847"/>
    </source>
</evidence>
<evidence type="ECO:0000313" key="7">
    <source>
        <dbReference type="Proteomes" id="UP001565236"/>
    </source>
</evidence>
<organism evidence="6 7">
    <name type="scientific">Ligilactobacillus faecis</name>
    <dbReference type="NCBI Taxonomy" id="762833"/>
    <lineage>
        <taxon>Bacteria</taxon>
        <taxon>Bacillati</taxon>
        <taxon>Bacillota</taxon>
        <taxon>Bacilli</taxon>
        <taxon>Lactobacillales</taxon>
        <taxon>Lactobacillaceae</taxon>
        <taxon>Ligilactobacillus</taxon>
    </lineage>
</organism>
<evidence type="ECO:0000256" key="3">
    <source>
        <dbReference type="ARBA" id="ARBA00022691"/>
    </source>
</evidence>
<keyword evidence="1 6" id="KW-0489">Methyltransferase</keyword>
<proteinExistence type="predicted"/>
<dbReference type="RefSeq" id="WP_280605636.1">
    <property type="nucleotide sequence ID" value="NZ_CP123639.1"/>
</dbReference>
<dbReference type="InterPro" id="IPR048647">
    <property type="entry name" value="RlmA_N"/>
</dbReference>
<dbReference type="SUPFAM" id="SSF53335">
    <property type="entry name" value="S-adenosyl-L-methionine-dependent methyltransferases"/>
    <property type="match status" value="1"/>
</dbReference>
<feature type="domain" description="23S rRNA (guanine(745)-N(1))-methyltransferase N-terminal" evidence="5">
    <location>
        <begin position="18"/>
        <end position="54"/>
    </location>
</feature>
<keyword evidence="2" id="KW-0808">Transferase</keyword>
<keyword evidence="7" id="KW-1185">Reference proteome</keyword>
<keyword evidence="3" id="KW-0949">S-adenosyl-L-methionine</keyword>
<feature type="domain" description="Methyltransferase" evidence="4">
    <location>
        <begin position="94"/>
        <end position="210"/>
    </location>
</feature>